<protein>
    <submittedName>
        <fullName evidence="2">Uncharacterized protein</fullName>
    </submittedName>
</protein>
<accession>A0A1Y1HLS6</accession>
<reference evidence="2 3" key="1">
    <citation type="journal article" date="2014" name="Nat. Commun.">
        <title>Klebsormidium flaccidum genome reveals primary factors for plant terrestrial adaptation.</title>
        <authorList>
            <person name="Hori K."/>
            <person name="Maruyama F."/>
            <person name="Fujisawa T."/>
            <person name="Togashi T."/>
            <person name="Yamamoto N."/>
            <person name="Seo M."/>
            <person name="Sato S."/>
            <person name="Yamada T."/>
            <person name="Mori H."/>
            <person name="Tajima N."/>
            <person name="Moriyama T."/>
            <person name="Ikeuchi M."/>
            <person name="Watanabe M."/>
            <person name="Wada H."/>
            <person name="Kobayashi K."/>
            <person name="Saito M."/>
            <person name="Masuda T."/>
            <person name="Sasaki-Sekimoto Y."/>
            <person name="Mashiguchi K."/>
            <person name="Awai K."/>
            <person name="Shimojima M."/>
            <person name="Masuda S."/>
            <person name="Iwai M."/>
            <person name="Nobusawa T."/>
            <person name="Narise T."/>
            <person name="Kondo S."/>
            <person name="Saito H."/>
            <person name="Sato R."/>
            <person name="Murakawa M."/>
            <person name="Ihara Y."/>
            <person name="Oshima-Yamada Y."/>
            <person name="Ohtaka K."/>
            <person name="Satoh M."/>
            <person name="Sonobe K."/>
            <person name="Ishii M."/>
            <person name="Ohtani R."/>
            <person name="Kanamori-Sato M."/>
            <person name="Honoki R."/>
            <person name="Miyazaki D."/>
            <person name="Mochizuki H."/>
            <person name="Umetsu J."/>
            <person name="Higashi K."/>
            <person name="Shibata D."/>
            <person name="Kamiya Y."/>
            <person name="Sato N."/>
            <person name="Nakamura Y."/>
            <person name="Tabata S."/>
            <person name="Ida S."/>
            <person name="Kurokawa K."/>
            <person name="Ohta H."/>
        </authorList>
    </citation>
    <scope>NUCLEOTIDE SEQUENCE [LARGE SCALE GENOMIC DNA]</scope>
    <source>
        <strain evidence="2 3">NIES-2285</strain>
    </source>
</reference>
<evidence type="ECO:0000256" key="1">
    <source>
        <dbReference type="SAM" id="MobiDB-lite"/>
    </source>
</evidence>
<evidence type="ECO:0000313" key="3">
    <source>
        <dbReference type="Proteomes" id="UP000054558"/>
    </source>
</evidence>
<keyword evidence="3" id="KW-1185">Reference proteome</keyword>
<name>A0A1Y1HLS6_KLENI</name>
<dbReference type="AlphaFoldDB" id="A0A1Y1HLS6"/>
<proteinExistence type="predicted"/>
<evidence type="ECO:0000313" key="2">
    <source>
        <dbReference type="EMBL" id="GAQ77931.1"/>
    </source>
</evidence>
<gene>
    <name evidence="2" type="ORF">KFL_000050670</name>
</gene>
<dbReference type="Proteomes" id="UP000054558">
    <property type="component" value="Unassembled WGS sequence"/>
</dbReference>
<organism evidence="2 3">
    <name type="scientific">Klebsormidium nitens</name>
    <name type="common">Green alga</name>
    <name type="synonym">Ulothrix nitens</name>
    <dbReference type="NCBI Taxonomy" id="105231"/>
    <lineage>
        <taxon>Eukaryota</taxon>
        <taxon>Viridiplantae</taxon>
        <taxon>Streptophyta</taxon>
        <taxon>Klebsormidiophyceae</taxon>
        <taxon>Klebsormidiales</taxon>
        <taxon>Klebsormidiaceae</taxon>
        <taxon>Klebsormidium</taxon>
    </lineage>
</organism>
<feature type="region of interest" description="Disordered" evidence="1">
    <location>
        <begin position="93"/>
        <end position="114"/>
    </location>
</feature>
<dbReference type="EMBL" id="DF236954">
    <property type="protein sequence ID" value="GAQ77931.1"/>
    <property type="molecule type" value="Genomic_DNA"/>
</dbReference>
<sequence length="126" mass="13981">MKQLKTAKILNDTGCYVYFEDYIVRPNDAMVIKRTDDGSRQYSVSLIYGDEQPDGSLRNLQLGDHLVTFNDDAVLVPGSKWYLTMDGLLDERAAQDSPTGSGSSPTSNHGGLANKWKGRLMSLIKH</sequence>
<feature type="compositionally biased region" description="Low complexity" evidence="1">
    <location>
        <begin position="97"/>
        <end position="107"/>
    </location>
</feature>